<keyword evidence="1" id="KW-1133">Transmembrane helix</keyword>
<comment type="caution">
    <text evidence="2">The sequence shown here is derived from an EMBL/GenBank/DDBJ whole genome shotgun (WGS) entry which is preliminary data.</text>
</comment>
<dbReference type="Proteomes" id="UP000824088">
    <property type="component" value="Unassembled WGS sequence"/>
</dbReference>
<evidence type="ECO:0000256" key="1">
    <source>
        <dbReference type="SAM" id="Phobius"/>
    </source>
</evidence>
<organism evidence="2 3">
    <name type="scientific">Candidatus Limadaptatus stercorigallinarum</name>
    <dbReference type="NCBI Taxonomy" id="2840845"/>
    <lineage>
        <taxon>Bacteria</taxon>
        <taxon>Bacillati</taxon>
        <taxon>Bacillota</taxon>
        <taxon>Clostridia</taxon>
        <taxon>Eubacteriales</taxon>
        <taxon>Candidatus Limadaptatus</taxon>
    </lineage>
</organism>
<keyword evidence="1" id="KW-0472">Membrane</keyword>
<reference evidence="2" key="1">
    <citation type="submission" date="2020-10" db="EMBL/GenBank/DDBJ databases">
        <authorList>
            <person name="Gilroy R."/>
        </authorList>
    </citation>
    <scope>NUCLEOTIDE SEQUENCE</scope>
    <source>
        <strain evidence="2">1063</strain>
    </source>
</reference>
<gene>
    <name evidence="2" type="ORF">IAD51_06920</name>
</gene>
<keyword evidence="1" id="KW-0812">Transmembrane</keyword>
<evidence type="ECO:0000313" key="3">
    <source>
        <dbReference type="Proteomes" id="UP000824088"/>
    </source>
</evidence>
<feature type="transmembrane region" description="Helical" evidence="1">
    <location>
        <begin position="30"/>
        <end position="49"/>
    </location>
</feature>
<evidence type="ECO:0008006" key="4">
    <source>
        <dbReference type="Google" id="ProtNLM"/>
    </source>
</evidence>
<protein>
    <recommendedName>
        <fullName evidence="4">Stage III sporulation protein AG</fullName>
    </recommendedName>
</protein>
<dbReference type="AlphaFoldDB" id="A0A9D1L3H8"/>
<accession>A0A9D1L3H8</accession>
<sequence>MEVHDERKPDVFEKIKGSALLKKIKGIKNIRLIAAIFIIAVALLIYSSVATNNAVRDTSGTESGSSMDSEESRLASVLEGLEGVGRVETMITRGENDEIVGVIVIAEGAEDIGVRLRLLSAVTTAMGVDKQIVNVYTMK</sequence>
<reference evidence="2" key="2">
    <citation type="journal article" date="2021" name="PeerJ">
        <title>Extensive microbial diversity within the chicken gut microbiome revealed by metagenomics and culture.</title>
        <authorList>
            <person name="Gilroy R."/>
            <person name="Ravi A."/>
            <person name="Getino M."/>
            <person name="Pursley I."/>
            <person name="Horton D.L."/>
            <person name="Alikhan N.F."/>
            <person name="Baker D."/>
            <person name="Gharbi K."/>
            <person name="Hall N."/>
            <person name="Watson M."/>
            <person name="Adriaenssens E.M."/>
            <person name="Foster-Nyarko E."/>
            <person name="Jarju S."/>
            <person name="Secka A."/>
            <person name="Antonio M."/>
            <person name="Oren A."/>
            <person name="Chaudhuri R.R."/>
            <person name="La Ragione R."/>
            <person name="Hildebrand F."/>
            <person name="Pallen M.J."/>
        </authorList>
    </citation>
    <scope>NUCLEOTIDE SEQUENCE</scope>
    <source>
        <strain evidence="2">1063</strain>
    </source>
</reference>
<proteinExistence type="predicted"/>
<evidence type="ECO:0000313" key="2">
    <source>
        <dbReference type="EMBL" id="HIU21938.1"/>
    </source>
</evidence>
<dbReference type="EMBL" id="DVMN01000126">
    <property type="protein sequence ID" value="HIU21938.1"/>
    <property type="molecule type" value="Genomic_DNA"/>
</dbReference>
<name>A0A9D1L3H8_9FIRM</name>